<dbReference type="AlphaFoldDB" id="I7JXL0"/>
<sequence>MSLHLYDISTDNSDIKKIVEILHRYELMIDDLYELIEHLDPNFDRMKDSSYLRHVFGFTEKDEDELIDLFYDHLNDSKDITLKELRKWCNDKGSFSEKQIDNIYEAYHTSIAKTFEDKNMPKLNELKKLAAEYIDKDK</sequence>
<proteinExistence type="predicted"/>
<accession>I7JXL0</accession>
<dbReference type="RefSeq" id="WP_009559290.1">
    <property type="nucleotide sequence ID" value="NZ_AYZN01000006.1"/>
</dbReference>
<protein>
    <submittedName>
        <fullName evidence="1">Uncharacterized protein</fullName>
    </submittedName>
</protein>
<dbReference type="PATRIC" id="fig|1423790.3.peg.1648"/>
<reference evidence="1 2" key="1">
    <citation type="submission" date="2012-06" db="EMBL/GenBank/DDBJ databases">
        <title>Draft Genome Sequence of Lactobacillus pasteurii CRBIP 24.76T.</title>
        <authorList>
            <person name="Cousin S."/>
            <person name="Bouchier C."/>
            <person name="Loux V."/>
            <person name="Ma L."/>
            <person name="Creno S."/>
            <person name="Bizet C."/>
            <person name="Clermont D."/>
        </authorList>
    </citation>
    <scope>NUCLEOTIDE SEQUENCE [LARGE SCALE GENOMIC DNA]</scope>
    <source>
        <strain evidence="2">CRBIP 24.76T</strain>
    </source>
</reference>
<gene>
    <name evidence="1" type="ORF">BN53_01235</name>
</gene>
<dbReference type="Proteomes" id="UP000009311">
    <property type="component" value="Unassembled WGS sequence"/>
</dbReference>
<evidence type="ECO:0000313" key="1">
    <source>
        <dbReference type="EMBL" id="CCI84735.1"/>
    </source>
</evidence>
<keyword evidence="2" id="KW-1185">Reference proteome</keyword>
<comment type="caution">
    <text evidence="1">The sequence shown here is derived from an EMBL/GenBank/DDBJ whole genome shotgun (WGS) entry which is preliminary data.</text>
</comment>
<organism evidence="1 2">
    <name type="scientific">Lactobacillus pasteurii DSM 23907 = CRBIP 24.76</name>
    <dbReference type="NCBI Taxonomy" id="1423790"/>
    <lineage>
        <taxon>Bacteria</taxon>
        <taxon>Bacillati</taxon>
        <taxon>Bacillota</taxon>
        <taxon>Bacilli</taxon>
        <taxon>Lactobacillales</taxon>
        <taxon>Lactobacillaceae</taxon>
        <taxon>Lactobacillus</taxon>
    </lineage>
</organism>
<evidence type="ECO:0000313" key="2">
    <source>
        <dbReference type="Proteomes" id="UP000009311"/>
    </source>
</evidence>
<dbReference type="EMBL" id="CAKD01000010">
    <property type="protein sequence ID" value="CCI84735.1"/>
    <property type="molecule type" value="Genomic_DNA"/>
</dbReference>
<name>I7JXL0_9LACO</name>